<keyword evidence="12" id="KW-0418">Kinase</keyword>
<comment type="cofactor">
    <cofactor evidence="2">
        <name>[4Fe-4S] cluster</name>
        <dbReference type="ChEBI" id="CHEBI:49883"/>
    </cofactor>
</comment>
<evidence type="ECO:0000256" key="17">
    <source>
        <dbReference type="ARBA" id="ARBA00024827"/>
    </source>
</evidence>
<evidence type="ECO:0000256" key="8">
    <source>
        <dbReference type="ARBA" id="ARBA00022553"/>
    </source>
</evidence>
<organism evidence="22 23">
    <name type="scientific">Splendidivirga corallicola</name>
    <dbReference type="NCBI Taxonomy" id="3051826"/>
    <lineage>
        <taxon>Bacteria</taxon>
        <taxon>Pseudomonadati</taxon>
        <taxon>Bacteroidota</taxon>
        <taxon>Cytophagia</taxon>
        <taxon>Cytophagales</taxon>
        <taxon>Splendidivirgaceae</taxon>
        <taxon>Splendidivirga</taxon>
    </lineage>
</organism>
<evidence type="ECO:0000259" key="20">
    <source>
        <dbReference type="PROSITE" id="PS50112"/>
    </source>
</evidence>
<feature type="domain" description="Histidine kinase" evidence="19">
    <location>
        <begin position="502"/>
        <end position="593"/>
    </location>
</feature>
<keyword evidence="9" id="KW-0808">Transferase</keyword>
<dbReference type="InterPro" id="IPR005467">
    <property type="entry name" value="His_kinase_dom"/>
</dbReference>
<keyword evidence="16" id="KW-0411">Iron-sulfur</keyword>
<dbReference type="SUPFAM" id="SSF55874">
    <property type="entry name" value="ATPase domain of HSP90 chaperone/DNA topoisomerase II/histidine kinase"/>
    <property type="match status" value="1"/>
</dbReference>
<dbReference type="InterPro" id="IPR003594">
    <property type="entry name" value="HATPase_dom"/>
</dbReference>
<evidence type="ECO:0000256" key="11">
    <source>
        <dbReference type="ARBA" id="ARBA00022741"/>
    </source>
</evidence>
<gene>
    <name evidence="22" type="ORF">QQ008_26955</name>
</gene>
<dbReference type="SMART" id="SM00086">
    <property type="entry name" value="PAC"/>
    <property type="match status" value="3"/>
</dbReference>
<dbReference type="InterPro" id="IPR035965">
    <property type="entry name" value="PAS-like_dom_sf"/>
</dbReference>
<evidence type="ECO:0000256" key="9">
    <source>
        <dbReference type="ARBA" id="ARBA00022679"/>
    </source>
</evidence>
<evidence type="ECO:0000313" key="22">
    <source>
        <dbReference type="EMBL" id="MDN5205058.1"/>
    </source>
</evidence>
<dbReference type="PROSITE" id="PS50109">
    <property type="entry name" value="HIS_KIN"/>
    <property type="match status" value="1"/>
</dbReference>
<dbReference type="PRINTS" id="PR00344">
    <property type="entry name" value="BCTRLSENSOR"/>
</dbReference>
<evidence type="ECO:0000313" key="23">
    <source>
        <dbReference type="Proteomes" id="UP001172082"/>
    </source>
</evidence>
<dbReference type="SMART" id="SM00091">
    <property type="entry name" value="PAS"/>
    <property type="match status" value="3"/>
</dbReference>
<keyword evidence="10" id="KW-0479">Metal-binding</keyword>
<evidence type="ECO:0000256" key="14">
    <source>
        <dbReference type="ARBA" id="ARBA00023004"/>
    </source>
</evidence>
<evidence type="ECO:0000256" key="3">
    <source>
        <dbReference type="ARBA" id="ARBA00004496"/>
    </source>
</evidence>
<dbReference type="Gene3D" id="3.30.450.20">
    <property type="entry name" value="PAS domain"/>
    <property type="match status" value="3"/>
</dbReference>
<keyword evidence="14" id="KW-0408">Iron</keyword>
<keyword evidence="15" id="KW-0902">Two-component regulatory system</keyword>
<dbReference type="PANTHER" id="PTHR24421:SF10">
    <property type="entry name" value="NITRATE_NITRITE SENSOR PROTEIN NARQ"/>
    <property type="match status" value="1"/>
</dbReference>
<dbReference type="EMBL" id="JAUJEA010000014">
    <property type="protein sequence ID" value="MDN5205058.1"/>
    <property type="molecule type" value="Genomic_DNA"/>
</dbReference>
<dbReference type="InterPro" id="IPR000014">
    <property type="entry name" value="PAS"/>
</dbReference>
<dbReference type="Gene3D" id="3.30.565.10">
    <property type="entry name" value="Histidine kinase-like ATPase, C-terminal domain"/>
    <property type="match status" value="1"/>
</dbReference>
<evidence type="ECO:0000256" key="16">
    <source>
        <dbReference type="ARBA" id="ARBA00023014"/>
    </source>
</evidence>
<feature type="domain" description="PAS" evidence="20">
    <location>
        <begin position="5"/>
        <end position="58"/>
    </location>
</feature>
<keyword evidence="7" id="KW-0963">Cytoplasm</keyword>
<dbReference type="EC" id="2.7.13.3" evidence="4"/>
<dbReference type="Pfam" id="PF07730">
    <property type="entry name" value="HisKA_3"/>
    <property type="match status" value="1"/>
</dbReference>
<dbReference type="Gene3D" id="1.20.5.1930">
    <property type="match status" value="1"/>
</dbReference>
<evidence type="ECO:0000256" key="6">
    <source>
        <dbReference type="ARBA" id="ARBA00022485"/>
    </source>
</evidence>
<keyword evidence="8" id="KW-0597">Phosphoprotein</keyword>
<dbReference type="Proteomes" id="UP001172082">
    <property type="component" value="Unassembled WGS sequence"/>
</dbReference>
<dbReference type="Pfam" id="PF13426">
    <property type="entry name" value="PAS_9"/>
    <property type="match status" value="2"/>
</dbReference>
<protein>
    <recommendedName>
        <fullName evidence="5">Oxygen sensor histidine kinase NreB</fullName>
        <ecNumber evidence="4">2.7.13.3</ecNumber>
    </recommendedName>
    <alternativeName>
        <fullName evidence="18">Nitrogen regulation protein B</fullName>
    </alternativeName>
</protein>
<evidence type="ECO:0000256" key="5">
    <source>
        <dbReference type="ARBA" id="ARBA00017322"/>
    </source>
</evidence>
<dbReference type="NCBIfam" id="TIGR00229">
    <property type="entry name" value="sensory_box"/>
    <property type="match status" value="3"/>
</dbReference>
<reference evidence="22" key="1">
    <citation type="submission" date="2023-06" db="EMBL/GenBank/DDBJ databases">
        <title>Genomic of Parafulvivirga corallium.</title>
        <authorList>
            <person name="Wang G."/>
        </authorList>
    </citation>
    <scope>NUCLEOTIDE SEQUENCE</scope>
    <source>
        <strain evidence="22">BMA10</strain>
    </source>
</reference>
<evidence type="ECO:0000256" key="18">
    <source>
        <dbReference type="ARBA" id="ARBA00030800"/>
    </source>
</evidence>
<dbReference type="InterPro" id="IPR004358">
    <property type="entry name" value="Sig_transdc_His_kin-like_C"/>
</dbReference>
<proteinExistence type="predicted"/>
<evidence type="ECO:0000256" key="12">
    <source>
        <dbReference type="ARBA" id="ARBA00022777"/>
    </source>
</evidence>
<keyword evidence="13" id="KW-0067">ATP-binding</keyword>
<evidence type="ECO:0000259" key="19">
    <source>
        <dbReference type="PROSITE" id="PS50109"/>
    </source>
</evidence>
<comment type="catalytic activity">
    <reaction evidence="1">
        <text>ATP + protein L-histidine = ADP + protein N-phospho-L-histidine.</text>
        <dbReference type="EC" id="2.7.13.3"/>
    </reaction>
</comment>
<dbReference type="InterPro" id="IPR011712">
    <property type="entry name" value="Sig_transdc_His_kin_sub3_dim/P"/>
</dbReference>
<dbReference type="SMART" id="SM00387">
    <property type="entry name" value="HATPase_c"/>
    <property type="match status" value="1"/>
</dbReference>
<evidence type="ECO:0000256" key="2">
    <source>
        <dbReference type="ARBA" id="ARBA00001966"/>
    </source>
</evidence>
<evidence type="ECO:0000256" key="7">
    <source>
        <dbReference type="ARBA" id="ARBA00022490"/>
    </source>
</evidence>
<evidence type="ECO:0000259" key="21">
    <source>
        <dbReference type="PROSITE" id="PS50113"/>
    </source>
</evidence>
<dbReference type="InterPro" id="IPR036890">
    <property type="entry name" value="HATPase_C_sf"/>
</dbReference>
<dbReference type="InterPro" id="IPR050482">
    <property type="entry name" value="Sensor_HK_TwoCompSys"/>
</dbReference>
<dbReference type="Pfam" id="PF02518">
    <property type="entry name" value="HATPase_c"/>
    <property type="match status" value="1"/>
</dbReference>
<accession>A0ABT8KY41</accession>
<dbReference type="PROSITE" id="PS50112">
    <property type="entry name" value="PAS"/>
    <property type="match status" value="2"/>
</dbReference>
<evidence type="ECO:0000256" key="15">
    <source>
        <dbReference type="ARBA" id="ARBA00023012"/>
    </source>
</evidence>
<keyword evidence="23" id="KW-1185">Reference proteome</keyword>
<keyword evidence="6" id="KW-0004">4Fe-4S</keyword>
<dbReference type="InterPro" id="IPR000700">
    <property type="entry name" value="PAS-assoc_C"/>
</dbReference>
<keyword evidence="11" id="KW-0547">Nucleotide-binding</keyword>
<feature type="domain" description="PAS" evidence="20">
    <location>
        <begin position="255"/>
        <end position="326"/>
    </location>
</feature>
<dbReference type="InterPro" id="IPR001610">
    <property type="entry name" value="PAC"/>
</dbReference>
<evidence type="ECO:0000256" key="13">
    <source>
        <dbReference type="ARBA" id="ARBA00022840"/>
    </source>
</evidence>
<evidence type="ECO:0000256" key="10">
    <source>
        <dbReference type="ARBA" id="ARBA00022723"/>
    </source>
</evidence>
<dbReference type="InterPro" id="IPR013656">
    <property type="entry name" value="PAS_4"/>
</dbReference>
<comment type="function">
    <text evidence="17">Member of the two-component regulatory system NreB/NreC involved in the control of dissimilatory nitrate/nitrite reduction in response to oxygen. NreB functions as a direct oxygen sensor histidine kinase which is autophosphorylated, in the absence of oxygen, probably at the conserved histidine residue, and transfers its phosphate group probably to a conserved aspartate residue of NreC. NreB/NreC activates the expression of the nitrate (narGHJI) and nitrite (nir) reductase operons, as well as the putative nitrate transporter gene narT.</text>
</comment>
<feature type="domain" description="PAC" evidence="21">
    <location>
        <begin position="331"/>
        <end position="383"/>
    </location>
</feature>
<dbReference type="PANTHER" id="PTHR24421">
    <property type="entry name" value="NITRATE/NITRITE SENSOR PROTEIN NARX-RELATED"/>
    <property type="match status" value="1"/>
</dbReference>
<comment type="subcellular location">
    <subcellularLocation>
        <location evidence="3">Cytoplasm</location>
    </subcellularLocation>
</comment>
<evidence type="ECO:0000256" key="1">
    <source>
        <dbReference type="ARBA" id="ARBA00000085"/>
    </source>
</evidence>
<dbReference type="CDD" id="cd16917">
    <property type="entry name" value="HATPase_UhpB-NarQ-NarX-like"/>
    <property type="match status" value="1"/>
</dbReference>
<evidence type="ECO:0000256" key="4">
    <source>
        <dbReference type="ARBA" id="ARBA00012438"/>
    </source>
</evidence>
<sequence length="593" mass="67797">MLSMNDEIFKLLFEFATEGIVVVNAEGEIEMINPSCEEMFGYEKSELLGKKIEVLVPDRLRSAHTGHREKYHGSPKNRSMGKGMHLCGVKKSNQEFPIEVSLSHTKSDNEILVIAFIIDITERKRKEEEAIQLGRIFEESQNEIYIFEADTLKFTRVNQGAIKNIGYTLDELKTLTPVDIKPEYSLEEFTLLIAPLKSGKVDKIKFETLHCRKDRSTYPVEVHLQLSIFDGHPMFMAIIIDISERRRAAEALRKEKETAQTYLDVANAIFIVLDKDEQVIRVNQKGCEVLQREEQDILGKNWFEHFVPESERMKVRKTFDSMAYEPADTIRHFESMIITPSKEFRLIEWHNTVIYDEEGKPSATISSGIDITERKKMESSLMNAVLQGQEQERKRVAKELHDGLGQSLSAINLNLNALEPELEIFNQKFRSTYNKLKLLLENTISDVKTISHNLMPRILENYGLVKALDYLFGFIDETNQIKINFQPYGLECRVDPKVEIALYRIVQELMNNILKHAQSKEVNVQLVKHEDSIVLLIEDDGRGFDIASVNQVSSDGFGLKNIATRVKALDGLLELDSTPGKGTSVTVELPIKN</sequence>
<dbReference type="Pfam" id="PF08448">
    <property type="entry name" value="PAS_4"/>
    <property type="match status" value="1"/>
</dbReference>
<dbReference type="RefSeq" id="WP_346755081.1">
    <property type="nucleotide sequence ID" value="NZ_JAUJEA010000014.1"/>
</dbReference>
<dbReference type="PROSITE" id="PS50113">
    <property type="entry name" value="PAC"/>
    <property type="match status" value="1"/>
</dbReference>
<dbReference type="CDD" id="cd00130">
    <property type="entry name" value="PAS"/>
    <property type="match status" value="2"/>
</dbReference>
<comment type="caution">
    <text evidence="22">The sequence shown here is derived from an EMBL/GenBank/DDBJ whole genome shotgun (WGS) entry which is preliminary data.</text>
</comment>
<name>A0ABT8KY41_9BACT</name>
<dbReference type="SUPFAM" id="SSF55785">
    <property type="entry name" value="PYP-like sensor domain (PAS domain)"/>
    <property type="match status" value="3"/>
</dbReference>